<dbReference type="SMART" id="SM01130">
    <property type="entry name" value="DHDPS"/>
    <property type="match status" value="1"/>
</dbReference>
<comment type="caution">
    <text evidence="2">The sequence shown here is derived from an EMBL/GenBank/DDBJ whole genome shotgun (WGS) entry which is preliminary data.</text>
</comment>
<dbReference type="CDD" id="cd00408">
    <property type="entry name" value="DHDPS-like"/>
    <property type="match status" value="1"/>
</dbReference>
<reference evidence="3" key="2">
    <citation type="journal article" date="2019" name="Mol. Plant Microbe Interact.">
        <title>Genome sequence resources for four phytopathogenic fungi from the Colletotrichum orbiculare species complex.</title>
        <authorList>
            <person name="Gan P."/>
            <person name="Tsushima A."/>
            <person name="Narusaka M."/>
            <person name="Narusaka Y."/>
            <person name="Takano Y."/>
            <person name="Kubo Y."/>
            <person name="Shirasu K."/>
        </authorList>
    </citation>
    <scope>GENOME REANNOTATION</scope>
    <source>
        <strain evidence="3">104-T / ATCC 96160 / CBS 514.97 / LARS 414 / MAFF 240422</strain>
    </source>
</reference>
<dbReference type="InterPro" id="IPR000073">
    <property type="entry name" value="AB_hydrolase_1"/>
</dbReference>
<dbReference type="AlphaFoldDB" id="A0A484G7V0"/>
<dbReference type="Proteomes" id="UP000014480">
    <property type="component" value="Unassembled WGS sequence"/>
</dbReference>
<feature type="domain" description="AB hydrolase-1" evidence="1">
    <location>
        <begin position="36"/>
        <end position="302"/>
    </location>
</feature>
<dbReference type="STRING" id="1213857.A0A484G7V0"/>
<dbReference type="InterPro" id="IPR013785">
    <property type="entry name" value="Aldolase_TIM"/>
</dbReference>
<protein>
    <submittedName>
        <fullName evidence="2">4-hydroxy-2-oxoglutarate aldolase</fullName>
    </submittedName>
</protein>
<reference evidence="3" key="1">
    <citation type="journal article" date="2013" name="New Phytol.">
        <title>Comparative genomic and transcriptomic analyses reveal the hemibiotrophic stage shift of Colletotrichum fungi.</title>
        <authorList>
            <person name="Gan P."/>
            <person name="Ikeda K."/>
            <person name="Irieda H."/>
            <person name="Narusaka M."/>
            <person name="O'Connell R.J."/>
            <person name="Narusaka Y."/>
            <person name="Takano Y."/>
            <person name="Kubo Y."/>
            <person name="Shirasu K."/>
        </authorList>
    </citation>
    <scope>NUCLEOTIDE SEQUENCE [LARGE SCALE GENOMIC DNA]</scope>
    <source>
        <strain evidence="3">104-T / ATCC 96160 / CBS 514.97 / LARS 414 / MAFF 240422</strain>
    </source>
</reference>
<dbReference type="PRINTS" id="PR00146">
    <property type="entry name" value="DHPICSNTHASE"/>
</dbReference>
<dbReference type="Pfam" id="PF00701">
    <property type="entry name" value="DHDPS"/>
    <property type="match status" value="1"/>
</dbReference>
<sequence>MASRLSANGRLVDIGSHSLALYSHGPEPSSFADPVVVFVSGIASDALNWQAVTRLLGSSVRSYSYDRSGYRNSESSPIAPTAENVALELSLLLDKASIKNPLIFVGHSWAGVLINEYFALKGTEQVAGLVLVDANHETAPLVVNVNDPTLWTVAAGVDVWVAWGTEAEHKLTQEEWETFRSAEATDKYKLIADTEEENYASSFETLRRKGLAQRQPLLGNKPVYVIAGTRSRDWRRLHDAGVAKGNGTEEQRSHVREMIRTVDEKTTGLMKEFLKLSTKGELVFATDSGHFVQLTQPDMVVDGVKIRTSEDVDTNTLELHLVRLMNAGVAGFVVHGSNGEAFHLSHEERSAMICCAADIVHQEGHETRMPLIAGCGAQSTRKPILLCRDAFKSGASHALLLPPSYYGGLITDEKVFQYSHAVADASPIPVVIYNLPTAAAGRDLSSDTILHIAKHPNIVGVKLTCGNTGKHARVADKAPAGFFAAGGSADFILQGQVVGANGTISGLANVAPRACVRITELAAEGTVAEARRLQAVVARGEWIAIQTGFVLLFFHPLCSNCQRNSQAPGILQLFFIPFVEVGQGAVQLLELFIKLGHQVFQTINFRLVFVPDFHNFLGVELPSANIAASMP</sequence>
<dbReference type="EMBL" id="AMCV02000001">
    <property type="protein sequence ID" value="TDZ26372.1"/>
    <property type="molecule type" value="Genomic_DNA"/>
</dbReference>
<proteinExistence type="predicted"/>
<accession>A0A484G7V0</accession>
<dbReference type="Gene3D" id="3.40.50.1820">
    <property type="entry name" value="alpha/beta hydrolase"/>
    <property type="match status" value="1"/>
</dbReference>
<dbReference type="PANTHER" id="PTHR12128">
    <property type="entry name" value="DIHYDRODIPICOLINATE SYNTHASE"/>
    <property type="match status" value="1"/>
</dbReference>
<keyword evidence="3" id="KW-1185">Reference proteome</keyword>
<dbReference type="InterPro" id="IPR002220">
    <property type="entry name" value="DapA-like"/>
</dbReference>
<dbReference type="SUPFAM" id="SSF51569">
    <property type="entry name" value="Aldolase"/>
    <property type="match status" value="1"/>
</dbReference>
<evidence type="ECO:0000313" key="3">
    <source>
        <dbReference type="Proteomes" id="UP000014480"/>
    </source>
</evidence>
<name>A0A484G7V0_COLOR</name>
<evidence type="ECO:0000259" key="1">
    <source>
        <dbReference type="Pfam" id="PF12697"/>
    </source>
</evidence>
<dbReference type="OrthoDB" id="294702at2759"/>
<dbReference type="GO" id="GO:0008840">
    <property type="term" value="F:4-hydroxy-tetrahydrodipicolinate synthase activity"/>
    <property type="evidence" value="ECO:0007669"/>
    <property type="project" value="TreeGrafter"/>
</dbReference>
<dbReference type="Gene3D" id="3.20.20.70">
    <property type="entry name" value="Aldolase class I"/>
    <property type="match status" value="1"/>
</dbReference>
<dbReference type="Pfam" id="PF12697">
    <property type="entry name" value="Abhydrolase_6"/>
    <property type="match status" value="1"/>
</dbReference>
<dbReference type="PANTHER" id="PTHR12128:SF52">
    <property type="entry name" value="4-HYDROXY-2-OXOGLUTARATE ALDOLASE, MITOCHONDRIAL-RELATED"/>
    <property type="match status" value="1"/>
</dbReference>
<gene>
    <name evidence="2" type="ORF">Cob_v001298</name>
</gene>
<organism evidence="2 3">
    <name type="scientific">Colletotrichum orbiculare (strain 104-T / ATCC 96160 / CBS 514.97 / LARS 414 / MAFF 240422)</name>
    <name type="common">Cucumber anthracnose fungus</name>
    <name type="synonym">Colletotrichum lagenarium</name>
    <dbReference type="NCBI Taxonomy" id="1213857"/>
    <lineage>
        <taxon>Eukaryota</taxon>
        <taxon>Fungi</taxon>
        <taxon>Dikarya</taxon>
        <taxon>Ascomycota</taxon>
        <taxon>Pezizomycotina</taxon>
        <taxon>Sordariomycetes</taxon>
        <taxon>Hypocreomycetidae</taxon>
        <taxon>Glomerellales</taxon>
        <taxon>Glomerellaceae</taxon>
        <taxon>Colletotrichum</taxon>
        <taxon>Colletotrichum orbiculare species complex</taxon>
    </lineage>
</organism>
<dbReference type="SUPFAM" id="SSF53474">
    <property type="entry name" value="alpha/beta-Hydrolases"/>
    <property type="match status" value="1"/>
</dbReference>
<dbReference type="InterPro" id="IPR029058">
    <property type="entry name" value="AB_hydrolase_fold"/>
</dbReference>
<evidence type="ECO:0000313" key="2">
    <source>
        <dbReference type="EMBL" id="TDZ26372.1"/>
    </source>
</evidence>